<dbReference type="Gene3D" id="3.90.1510.10">
    <property type="entry name" value="Glycerate kinase, domain 2"/>
    <property type="match status" value="1"/>
</dbReference>
<dbReference type="Gene3D" id="3.40.50.10350">
    <property type="entry name" value="Glycerate kinase, domain 1"/>
    <property type="match status" value="1"/>
</dbReference>
<reference evidence="5" key="1">
    <citation type="submission" date="2022-05" db="EMBL/GenBank/DDBJ databases">
        <title>Jatrophihabitans sp. SB3-54 whole genome sequence.</title>
        <authorList>
            <person name="Suh M.K."/>
            <person name="Eom M.K."/>
            <person name="Kim J.S."/>
            <person name="Kim H.S."/>
            <person name="Do H.E."/>
            <person name="Shin Y.K."/>
            <person name="Lee J.-S."/>
        </authorList>
    </citation>
    <scope>NUCLEOTIDE SEQUENCE</scope>
    <source>
        <strain evidence="5">SB3-54</strain>
    </source>
</reference>
<accession>A0ABY7JVJ2</accession>
<gene>
    <name evidence="5" type="ORF">M6B22_18870</name>
</gene>
<proteinExistence type="inferred from homology"/>
<name>A0ABY7JVJ2_9ACTN</name>
<dbReference type="GO" id="GO:0016301">
    <property type="term" value="F:kinase activity"/>
    <property type="evidence" value="ECO:0007669"/>
    <property type="project" value="UniProtKB-KW"/>
</dbReference>
<dbReference type="PANTHER" id="PTHR21599">
    <property type="entry name" value="GLYCERATE KINASE"/>
    <property type="match status" value="1"/>
</dbReference>
<dbReference type="RefSeq" id="WP_269443109.1">
    <property type="nucleotide sequence ID" value="NZ_CP097463.1"/>
</dbReference>
<evidence type="ECO:0000256" key="1">
    <source>
        <dbReference type="ARBA" id="ARBA00006284"/>
    </source>
</evidence>
<keyword evidence="6" id="KW-1185">Reference proteome</keyword>
<evidence type="ECO:0000256" key="3">
    <source>
        <dbReference type="ARBA" id="ARBA00022777"/>
    </source>
</evidence>
<dbReference type="Proteomes" id="UP001164693">
    <property type="component" value="Chromosome"/>
</dbReference>
<evidence type="ECO:0000256" key="2">
    <source>
        <dbReference type="ARBA" id="ARBA00022679"/>
    </source>
</evidence>
<evidence type="ECO:0000313" key="6">
    <source>
        <dbReference type="Proteomes" id="UP001164693"/>
    </source>
</evidence>
<dbReference type="PIRSF" id="PIRSF006078">
    <property type="entry name" value="GlxK"/>
    <property type="match status" value="1"/>
</dbReference>
<sequence length="335" mass="33236">MRVLALPDKFRGTATATEVADAVVAAAADLGWDSDRAPIADGGEGLLDCFGGANRDTEVTGPSGAPVTAQWLLDGARAVIEMALASGQPVAGDDHDPTTATTTGTGELIAAAIRAGATDVIVGAGGSVTTDGGLGALDVLRKYAPLDGTRGYTVRVATDVTTRFRDAAEVFAPQKGADPGQVAALTERLDELAARYRDEFGIDVGAIAGSGAAGGLAGGLAALGASVVPGFDLVANHLDLAAKIAAADLVVTGEGKLDPTSLSGKAVGGVVALCRKVGRPVAVVAGQVARGTSVGGADVVDLTARFGQRAQRDTAACVREAVADLLARVRGTGGN</sequence>
<dbReference type="InterPro" id="IPR018197">
    <property type="entry name" value="Glycerate_kinase_RE-like"/>
</dbReference>
<evidence type="ECO:0000256" key="4">
    <source>
        <dbReference type="PIRNR" id="PIRNR006078"/>
    </source>
</evidence>
<dbReference type="Pfam" id="PF02595">
    <property type="entry name" value="Gly_kinase"/>
    <property type="match status" value="2"/>
</dbReference>
<dbReference type="EMBL" id="CP097463">
    <property type="protein sequence ID" value="WAX56573.1"/>
    <property type="molecule type" value="Genomic_DNA"/>
</dbReference>
<organism evidence="5 6">
    <name type="scientific">Jatrophihabitans cynanchi</name>
    <dbReference type="NCBI Taxonomy" id="2944128"/>
    <lineage>
        <taxon>Bacteria</taxon>
        <taxon>Bacillati</taxon>
        <taxon>Actinomycetota</taxon>
        <taxon>Actinomycetes</taxon>
        <taxon>Jatrophihabitantales</taxon>
        <taxon>Jatrophihabitantaceae</taxon>
        <taxon>Jatrophihabitans</taxon>
    </lineage>
</organism>
<dbReference type="InterPro" id="IPR018193">
    <property type="entry name" value="Glyc_kinase_flavodox-like_fold"/>
</dbReference>
<evidence type="ECO:0000313" key="5">
    <source>
        <dbReference type="EMBL" id="WAX56573.1"/>
    </source>
</evidence>
<dbReference type="InterPro" id="IPR004381">
    <property type="entry name" value="Glycerate_kinase"/>
</dbReference>
<dbReference type="PANTHER" id="PTHR21599:SF0">
    <property type="entry name" value="GLYCERATE KINASE"/>
    <property type="match status" value="1"/>
</dbReference>
<dbReference type="SUPFAM" id="SSF110738">
    <property type="entry name" value="Glycerate kinase I"/>
    <property type="match status" value="1"/>
</dbReference>
<comment type="similarity">
    <text evidence="1 4">Belongs to the glycerate kinase type-1 family.</text>
</comment>
<protein>
    <submittedName>
        <fullName evidence="5">Glycerate kinase</fullName>
    </submittedName>
</protein>
<dbReference type="InterPro" id="IPR036129">
    <property type="entry name" value="Glycerate_kinase_sf"/>
</dbReference>
<keyword evidence="3 4" id="KW-0418">Kinase</keyword>
<keyword evidence="2 4" id="KW-0808">Transferase</keyword>